<evidence type="ECO:0000313" key="2">
    <source>
        <dbReference type="EMBL" id="MFC0711325.1"/>
    </source>
</evidence>
<feature type="region of interest" description="Disordered" evidence="1">
    <location>
        <begin position="1"/>
        <end position="53"/>
    </location>
</feature>
<protein>
    <submittedName>
        <fullName evidence="2">Uncharacterized protein</fullName>
    </submittedName>
</protein>
<comment type="caution">
    <text evidence="2">The sequence shown here is derived from an EMBL/GenBank/DDBJ whole genome shotgun (WGS) entry which is preliminary data.</text>
</comment>
<organism evidence="2 3">
    <name type="scientific">Azorhizophilus paspali</name>
    <name type="common">Azotobacter paspali</name>
    <dbReference type="NCBI Taxonomy" id="69963"/>
    <lineage>
        <taxon>Bacteria</taxon>
        <taxon>Pseudomonadati</taxon>
        <taxon>Pseudomonadota</taxon>
        <taxon>Gammaproteobacteria</taxon>
        <taxon>Pseudomonadales</taxon>
        <taxon>Pseudomonadaceae</taxon>
        <taxon>Azorhizophilus</taxon>
    </lineage>
</organism>
<accession>A0ABV6SSP8</accession>
<evidence type="ECO:0000313" key="3">
    <source>
        <dbReference type="Proteomes" id="UP001589891"/>
    </source>
</evidence>
<dbReference type="GeneID" id="88188271"/>
<dbReference type="EMBL" id="JBHLSS010000111">
    <property type="protein sequence ID" value="MFC0711325.1"/>
    <property type="molecule type" value="Genomic_DNA"/>
</dbReference>
<sequence length="53" mass="6143">MSQRSDIPQPDPVVWNHPGDFPQMPEYEPPEEIKYTPPNDGKLSHAEEEQEPQ</sequence>
<proteinExistence type="predicted"/>
<dbReference type="RefSeq" id="WP_012701370.1">
    <property type="nucleotide sequence ID" value="NZ_CP171449.1"/>
</dbReference>
<reference evidence="2 3" key="1">
    <citation type="submission" date="2024-09" db="EMBL/GenBank/DDBJ databases">
        <authorList>
            <person name="Sun Q."/>
            <person name="Mori K."/>
        </authorList>
    </citation>
    <scope>NUCLEOTIDE SEQUENCE [LARGE SCALE GENOMIC DNA]</scope>
    <source>
        <strain evidence="2 3">NCAIM B.01794</strain>
    </source>
</reference>
<dbReference type="Proteomes" id="UP001589891">
    <property type="component" value="Unassembled WGS sequence"/>
</dbReference>
<gene>
    <name evidence="2" type="ORF">ACFFGX_17835</name>
</gene>
<keyword evidence="3" id="KW-1185">Reference proteome</keyword>
<name>A0ABV6SSP8_AZOPA</name>
<evidence type="ECO:0000256" key="1">
    <source>
        <dbReference type="SAM" id="MobiDB-lite"/>
    </source>
</evidence>